<evidence type="ECO:0000313" key="4">
    <source>
        <dbReference type="EMBL" id="KAK9088089.1"/>
    </source>
</evidence>
<feature type="chain" id="PRO_5043040245" description="DUF7794 domain-containing protein" evidence="2">
    <location>
        <begin position="27"/>
        <end position="348"/>
    </location>
</feature>
<evidence type="ECO:0000256" key="1">
    <source>
        <dbReference type="SAM" id="Phobius"/>
    </source>
</evidence>
<accession>A0AAP0EFW0</accession>
<evidence type="ECO:0000259" key="3">
    <source>
        <dbReference type="Pfam" id="PF25070"/>
    </source>
</evidence>
<organism evidence="4 5">
    <name type="scientific">Stephania yunnanensis</name>
    <dbReference type="NCBI Taxonomy" id="152371"/>
    <lineage>
        <taxon>Eukaryota</taxon>
        <taxon>Viridiplantae</taxon>
        <taxon>Streptophyta</taxon>
        <taxon>Embryophyta</taxon>
        <taxon>Tracheophyta</taxon>
        <taxon>Spermatophyta</taxon>
        <taxon>Magnoliopsida</taxon>
        <taxon>Ranunculales</taxon>
        <taxon>Menispermaceae</taxon>
        <taxon>Menispermoideae</taxon>
        <taxon>Cissampelideae</taxon>
        <taxon>Stephania</taxon>
    </lineage>
</organism>
<feature type="domain" description="DUF7794" evidence="3">
    <location>
        <begin position="38"/>
        <end position="220"/>
    </location>
</feature>
<dbReference type="AlphaFoldDB" id="A0AAP0EFW0"/>
<keyword evidence="5" id="KW-1185">Reference proteome</keyword>
<dbReference type="Pfam" id="PF25070">
    <property type="entry name" value="DUF7794"/>
    <property type="match status" value="2"/>
</dbReference>
<keyword evidence="1" id="KW-0812">Transmembrane</keyword>
<dbReference type="Proteomes" id="UP001420932">
    <property type="component" value="Unassembled WGS sequence"/>
</dbReference>
<feature type="signal peptide" evidence="2">
    <location>
        <begin position="1"/>
        <end position="26"/>
    </location>
</feature>
<dbReference type="PANTHER" id="PTHR37735:SF1">
    <property type="entry name" value="OS08G0567000 PROTEIN"/>
    <property type="match status" value="1"/>
</dbReference>
<dbReference type="EMBL" id="JBBNAF010000013">
    <property type="protein sequence ID" value="KAK9088089.1"/>
    <property type="molecule type" value="Genomic_DNA"/>
</dbReference>
<evidence type="ECO:0000256" key="2">
    <source>
        <dbReference type="SAM" id="SignalP"/>
    </source>
</evidence>
<dbReference type="PANTHER" id="PTHR37735">
    <property type="entry name" value="OS08G0567000 PROTEIN"/>
    <property type="match status" value="1"/>
</dbReference>
<sequence length="348" mass="38100">MGSLRRSQSFLLLLLRLISTIVLVSAMIVEAGDYDDEAASIFFVEAEDRFLRTHYSSQTPPSFSPSEVGSAVSVLLGFAPPASLSPQTSSKLNHLLSPNPFNRPRALLMLQVQGIRGDEQLLKDHFRDTQLRSLTYDSTTADIQIPDQDDISVVSLDESLDSECDAACMDKKLQHLAPWLGGSYINSATEPLAGELTVTLPSGSTLNLHMSKKADRDFAEYPKPAELLNGRFSGIQELLQQYGHDAVAQLGKELFLSALTKLINLVQEAYQGQIVGVLVFKEKPYPESGSMLNVKFSSHLTPRRLDELVGAANTTSVAEVLLVRRTLAWLTGIILIISTLIGLTVMIV</sequence>
<dbReference type="InterPro" id="IPR056696">
    <property type="entry name" value="DUF7794"/>
</dbReference>
<dbReference type="GO" id="GO:0012505">
    <property type="term" value="C:endomembrane system"/>
    <property type="evidence" value="ECO:0007669"/>
    <property type="project" value="TreeGrafter"/>
</dbReference>
<gene>
    <name evidence="4" type="ORF">Syun_030483</name>
</gene>
<feature type="transmembrane region" description="Helical" evidence="1">
    <location>
        <begin position="327"/>
        <end position="347"/>
    </location>
</feature>
<keyword evidence="1" id="KW-1133">Transmembrane helix</keyword>
<proteinExistence type="predicted"/>
<evidence type="ECO:0000313" key="5">
    <source>
        <dbReference type="Proteomes" id="UP001420932"/>
    </source>
</evidence>
<keyword evidence="1" id="KW-0472">Membrane</keyword>
<keyword evidence="2" id="KW-0732">Signal</keyword>
<protein>
    <recommendedName>
        <fullName evidence="3">DUF7794 domain-containing protein</fullName>
    </recommendedName>
</protein>
<feature type="domain" description="DUF7794" evidence="3">
    <location>
        <begin position="223"/>
        <end position="282"/>
    </location>
</feature>
<name>A0AAP0EFW0_9MAGN</name>
<comment type="caution">
    <text evidence="4">The sequence shown here is derived from an EMBL/GenBank/DDBJ whole genome shotgun (WGS) entry which is preliminary data.</text>
</comment>
<reference evidence="4 5" key="1">
    <citation type="submission" date="2024-01" db="EMBL/GenBank/DDBJ databases">
        <title>Genome assemblies of Stephania.</title>
        <authorList>
            <person name="Yang L."/>
        </authorList>
    </citation>
    <scope>NUCLEOTIDE SEQUENCE [LARGE SCALE GENOMIC DNA]</scope>
    <source>
        <strain evidence="4">YNDBR</strain>
        <tissue evidence="4">Leaf</tissue>
    </source>
</reference>